<keyword evidence="5" id="KW-1003">Cell membrane</keyword>
<keyword evidence="8" id="KW-0653">Protein transport</keyword>
<evidence type="ECO:0000256" key="8">
    <source>
        <dbReference type="ARBA" id="ARBA00022927"/>
    </source>
</evidence>
<evidence type="ECO:0000313" key="12">
    <source>
        <dbReference type="Proteomes" id="UP000549617"/>
    </source>
</evidence>
<comment type="similarity">
    <text evidence="2">Belongs to the GSP N family.</text>
</comment>
<evidence type="ECO:0000256" key="6">
    <source>
        <dbReference type="ARBA" id="ARBA00022519"/>
    </source>
</evidence>
<dbReference type="InterPro" id="IPR022792">
    <property type="entry name" value="T2SS_protein-GspN"/>
</dbReference>
<keyword evidence="6" id="KW-0997">Cell inner membrane</keyword>
<name>A0A7W9AKN7_9SPHN</name>
<keyword evidence="7" id="KW-0812">Transmembrane</keyword>
<organism evidence="11 12">
    <name type="scientific">Sphingobium boeckii</name>
    <dbReference type="NCBI Taxonomy" id="1082345"/>
    <lineage>
        <taxon>Bacteria</taxon>
        <taxon>Pseudomonadati</taxon>
        <taxon>Pseudomonadota</taxon>
        <taxon>Alphaproteobacteria</taxon>
        <taxon>Sphingomonadales</taxon>
        <taxon>Sphingomonadaceae</taxon>
        <taxon>Sphingobium</taxon>
    </lineage>
</organism>
<dbReference type="AlphaFoldDB" id="A0A7W9AKN7"/>
<evidence type="ECO:0000256" key="5">
    <source>
        <dbReference type="ARBA" id="ARBA00022475"/>
    </source>
</evidence>
<evidence type="ECO:0000256" key="9">
    <source>
        <dbReference type="ARBA" id="ARBA00023136"/>
    </source>
</evidence>
<evidence type="ECO:0000256" key="2">
    <source>
        <dbReference type="ARBA" id="ARBA00007208"/>
    </source>
</evidence>
<evidence type="ECO:0000256" key="10">
    <source>
        <dbReference type="ARBA" id="ARBA00030772"/>
    </source>
</evidence>
<dbReference type="GO" id="GO:0015627">
    <property type="term" value="C:type II protein secretion system complex"/>
    <property type="evidence" value="ECO:0007669"/>
    <property type="project" value="InterPro"/>
</dbReference>
<dbReference type="RefSeq" id="WP_184020872.1">
    <property type="nucleotide sequence ID" value="NZ_JACIJC010000005.1"/>
</dbReference>
<evidence type="ECO:0000256" key="1">
    <source>
        <dbReference type="ARBA" id="ARBA00004533"/>
    </source>
</evidence>
<dbReference type="GO" id="GO:0015628">
    <property type="term" value="P:protein secretion by the type II secretion system"/>
    <property type="evidence" value="ECO:0007669"/>
    <property type="project" value="InterPro"/>
</dbReference>
<keyword evidence="12" id="KW-1185">Reference proteome</keyword>
<proteinExistence type="inferred from homology"/>
<dbReference type="Proteomes" id="UP000549617">
    <property type="component" value="Unassembled WGS sequence"/>
</dbReference>
<evidence type="ECO:0000256" key="3">
    <source>
        <dbReference type="ARBA" id="ARBA00021563"/>
    </source>
</evidence>
<evidence type="ECO:0000256" key="4">
    <source>
        <dbReference type="ARBA" id="ARBA00022448"/>
    </source>
</evidence>
<keyword evidence="4" id="KW-0813">Transport</keyword>
<reference evidence="11 12" key="1">
    <citation type="submission" date="2020-08" db="EMBL/GenBank/DDBJ databases">
        <title>Genomic Encyclopedia of Type Strains, Phase IV (KMG-IV): sequencing the most valuable type-strain genomes for metagenomic binning, comparative biology and taxonomic classification.</title>
        <authorList>
            <person name="Goeker M."/>
        </authorList>
    </citation>
    <scope>NUCLEOTIDE SEQUENCE [LARGE SCALE GENOMIC DNA]</scope>
    <source>
        <strain evidence="11 12">DSM 25079</strain>
    </source>
</reference>
<evidence type="ECO:0000256" key="7">
    <source>
        <dbReference type="ARBA" id="ARBA00022692"/>
    </source>
</evidence>
<accession>A0A7W9AKN7</accession>
<comment type="subcellular location">
    <subcellularLocation>
        <location evidence="1">Cell inner membrane</location>
    </subcellularLocation>
</comment>
<dbReference type="GO" id="GO:0005886">
    <property type="term" value="C:plasma membrane"/>
    <property type="evidence" value="ECO:0007669"/>
    <property type="project" value="UniProtKB-SubCell"/>
</dbReference>
<keyword evidence="9" id="KW-0472">Membrane</keyword>
<dbReference type="EMBL" id="JACIJC010000005">
    <property type="protein sequence ID" value="MBB5687427.1"/>
    <property type="molecule type" value="Genomic_DNA"/>
</dbReference>
<protein>
    <recommendedName>
        <fullName evidence="3">Type II secretion system protein N</fullName>
    </recommendedName>
    <alternativeName>
        <fullName evidence="10">General secretion pathway protein N</fullName>
    </alternativeName>
</protein>
<sequence>MKIRLPLGRSVFLLCAFLIALVVFLPMRLALGWLGLDQKGISARAVSGIIWSGRLAEVRVGDAPVGDLKAGLSPVQLLVARARVNIASAGSAPGRIQGAIGVTRNSFGLDDMTGAIPVAAAFAPLPLETLDLSDVSLRFVDGQCTQANGQVRAMLAGEIAGLNLAQGLSGNARCDGGALLLPLQSQSGMEKLALRMFEDGRYTLDFMARPADPAMGAKLAGAGFRETPQGYQFSLKGRF</sequence>
<comment type="caution">
    <text evidence="11">The sequence shown here is derived from an EMBL/GenBank/DDBJ whole genome shotgun (WGS) entry which is preliminary data.</text>
</comment>
<evidence type="ECO:0000313" key="11">
    <source>
        <dbReference type="EMBL" id="MBB5687427.1"/>
    </source>
</evidence>
<gene>
    <name evidence="11" type="ORF">FHS49_003455</name>
</gene>
<dbReference type="Pfam" id="PF01203">
    <property type="entry name" value="T2SSN"/>
    <property type="match status" value="1"/>
</dbReference>